<proteinExistence type="predicted"/>
<organism evidence="1 7">
    <name type="scientific">Bradyrhizobium diazoefficiens</name>
    <dbReference type="NCBI Taxonomy" id="1355477"/>
    <lineage>
        <taxon>Bacteria</taxon>
        <taxon>Pseudomonadati</taxon>
        <taxon>Pseudomonadota</taxon>
        <taxon>Alphaproteobacteria</taxon>
        <taxon>Hyphomicrobiales</taxon>
        <taxon>Nitrobacteraceae</taxon>
        <taxon>Bradyrhizobium</taxon>
    </lineage>
</organism>
<dbReference type="Proteomes" id="UP000063308">
    <property type="component" value="Chromosome"/>
</dbReference>
<protein>
    <submittedName>
        <fullName evidence="1">Uncharacterized protein</fullName>
    </submittedName>
</protein>
<reference evidence="1 7" key="1">
    <citation type="submission" date="2014-11" db="EMBL/GenBank/DDBJ databases">
        <title>Symbiosis island explosion on the genome of extra-slow-growing strains of soybean bradyrhizobia with massive insertion sequences.</title>
        <authorList>
            <person name="Iida T."/>
            <person name="Minamisawa K."/>
        </authorList>
    </citation>
    <scope>NUCLEOTIDE SEQUENCE [LARGE SCALE GENOMIC DNA]</scope>
    <source>
        <strain evidence="1 7">NK6</strain>
    </source>
</reference>
<evidence type="ECO:0000313" key="4">
    <source>
        <dbReference type="EMBL" id="BAR55673.1"/>
    </source>
</evidence>
<dbReference type="RefSeq" id="WP_171901125.1">
    <property type="nucleotide sequence ID" value="NZ_CP126038.1"/>
</dbReference>
<sequence>MLPYRRFADTLADACARLGADVVRYTFIAMDFHHLFLAGLPAHPK</sequence>
<evidence type="ECO:0000313" key="3">
    <source>
        <dbReference type="EMBL" id="BAR55468.1"/>
    </source>
</evidence>
<dbReference type="AlphaFoldDB" id="A0A0E4FRV4"/>
<dbReference type="EMBL" id="AP014685">
    <property type="protein sequence ID" value="BAR55464.1"/>
    <property type="molecule type" value="Genomic_DNA"/>
</dbReference>
<evidence type="ECO:0000313" key="6">
    <source>
        <dbReference type="EMBL" id="BAR58605.1"/>
    </source>
</evidence>
<dbReference type="EMBL" id="AP014685">
    <property type="protein sequence ID" value="BAR55995.1"/>
    <property type="molecule type" value="Genomic_DNA"/>
</dbReference>
<evidence type="ECO:0000313" key="2">
    <source>
        <dbReference type="EMBL" id="BAR55464.1"/>
    </source>
</evidence>
<dbReference type="EMBL" id="AP014685">
    <property type="protein sequence ID" value="BAR58605.1"/>
    <property type="molecule type" value="Genomic_DNA"/>
</dbReference>
<dbReference type="EMBL" id="AP014685">
    <property type="protein sequence ID" value="BAR55018.1"/>
    <property type="molecule type" value="Genomic_DNA"/>
</dbReference>
<evidence type="ECO:0000313" key="1">
    <source>
        <dbReference type="EMBL" id="BAR55018.1"/>
    </source>
</evidence>
<dbReference type="EMBL" id="AP014685">
    <property type="protein sequence ID" value="BAR55673.1"/>
    <property type="molecule type" value="Genomic_DNA"/>
</dbReference>
<dbReference type="EMBL" id="AP014685">
    <property type="protein sequence ID" value="BAR55468.1"/>
    <property type="molecule type" value="Genomic_DNA"/>
</dbReference>
<evidence type="ECO:0000313" key="7">
    <source>
        <dbReference type="Proteomes" id="UP000063308"/>
    </source>
</evidence>
<evidence type="ECO:0000313" key="5">
    <source>
        <dbReference type="EMBL" id="BAR55995.1"/>
    </source>
</evidence>
<gene>
    <name evidence="1" type="ORF">NK6_1834</name>
    <name evidence="2" type="ORF">NK6_2283</name>
    <name evidence="3" type="ORF">NK6_2287</name>
    <name evidence="4" type="ORF">NK6_2492</name>
    <name evidence="5" type="ORF">NK6_2814</name>
    <name evidence="6" type="ORF">NK6_5447</name>
</gene>
<name>A0A0E4FRV4_9BRAD</name>
<accession>A0A0E4FRV4</accession>